<gene>
    <name evidence="1" type="ORF">ADIARSV_0438</name>
</gene>
<organism evidence="1 2">
    <name type="scientific">Arcticibacter svalbardensis MN12-7</name>
    <dbReference type="NCBI Taxonomy" id="1150600"/>
    <lineage>
        <taxon>Bacteria</taxon>
        <taxon>Pseudomonadati</taxon>
        <taxon>Bacteroidota</taxon>
        <taxon>Sphingobacteriia</taxon>
        <taxon>Sphingobacteriales</taxon>
        <taxon>Sphingobacteriaceae</taxon>
        <taxon>Arcticibacter</taxon>
    </lineage>
</organism>
<dbReference type="AlphaFoldDB" id="R9GXA7"/>
<protein>
    <submittedName>
        <fullName evidence="1">Uncharacterized protein</fullName>
    </submittedName>
</protein>
<sequence length="37" mass="4137">MSGRFLCFSNQILIQLPVTVQVLFGAYSSNLDYINAI</sequence>
<accession>R9GXA7</accession>
<evidence type="ECO:0000313" key="2">
    <source>
        <dbReference type="Proteomes" id="UP000014174"/>
    </source>
</evidence>
<dbReference type="STRING" id="1150600.ADIARSV_0438"/>
<keyword evidence="2" id="KW-1185">Reference proteome</keyword>
<dbReference type="EMBL" id="AQPN01000015">
    <property type="protein sequence ID" value="EOR96396.1"/>
    <property type="molecule type" value="Genomic_DNA"/>
</dbReference>
<dbReference type="Proteomes" id="UP000014174">
    <property type="component" value="Unassembled WGS sequence"/>
</dbReference>
<evidence type="ECO:0000313" key="1">
    <source>
        <dbReference type="EMBL" id="EOR96396.1"/>
    </source>
</evidence>
<comment type="caution">
    <text evidence="1">The sequence shown here is derived from an EMBL/GenBank/DDBJ whole genome shotgun (WGS) entry which is preliminary data.</text>
</comment>
<name>R9GXA7_9SPHI</name>
<reference evidence="1 2" key="1">
    <citation type="journal article" date="2013" name="Genome Announc.">
        <title>Draft Genome Sequence of Arcticibacter svalbardensis Strain MN12-7T, a Member of the Family Sphingobacteriaceae Isolated from an Arctic Soil Sample.</title>
        <authorList>
            <person name="Shivaji S."/>
            <person name="Ara S."/>
            <person name="Prasad S."/>
            <person name="Manasa B.P."/>
            <person name="Begum Z."/>
            <person name="Singh A."/>
            <person name="Kumar Pinnaka A."/>
        </authorList>
    </citation>
    <scope>NUCLEOTIDE SEQUENCE [LARGE SCALE GENOMIC DNA]</scope>
    <source>
        <strain evidence="1 2">MN12-7</strain>
    </source>
</reference>
<proteinExistence type="predicted"/>